<dbReference type="Proteomes" id="UP001500751">
    <property type="component" value="Unassembled WGS sequence"/>
</dbReference>
<evidence type="ECO:0000313" key="1">
    <source>
        <dbReference type="EMBL" id="GAA2019039.1"/>
    </source>
</evidence>
<organism evidence="1 2">
    <name type="scientific">Catenulispora yoronensis</name>
    <dbReference type="NCBI Taxonomy" id="450799"/>
    <lineage>
        <taxon>Bacteria</taxon>
        <taxon>Bacillati</taxon>
        <taxon>Actinomycetota</taxon>
        <taxon>Actinomycetes</taxon>
        <taxon>Catenulisporales</taxon>
        <taxon>Catenulisporaceae</taxon>
        <taxon>Catenulispora</taxon>
    </lineage>
</organism>
<keyword evidence="2" id="KW-1185">Reference proteome</keyword>
<dbReference type="EMBL" id="BAAAQN010000006">
    <property type="protein sequence ID" value="GAA2019039.1"/>
    <property type="molecule type" value="Genomic_DNA"/>
</dbReference>
<reference evidence="2" key="1">
    <citation type="journal article" date="2019" name="Int. J. Syst. Evol. Microbiol.">
        <title>The Global Catalogue of Microorganisms (GCM) 10K type strain sequencing project: providing services to taxonomists for standard genome sequencing and annotation.</title>
        <authorList>
            <consortium name="The Broad Institute Genomics Platform"/>
            <consortium name="The Broad Institute Genome Sequencing Center for Infectious Disease"/>
            <person name="Wu L."/>
            <person name="Ma J."/>
        </authorList>
    </citation>
    <scope>NUCLEOTIDE SEQUENCE [LARGE SCALE GENOMIC DNA]</scope>
    <source>
        <strain evidence="2">JCM 16014</strain>
    </source>
</reference>
<dbReference type="RefSeq" id="WP_344664698.1">
    <property type="nucleotide sequence ID" value="NZ_BAAAQN010000006.1"/>
</dbReference>
<accession>A0ABP5F780</accession>
<gene>
    <name evidence="1" type="ORF">GCM10009839_14230</name>
</gene>
<sequence>MANVHRLRSTLGFVEANPGLWDQGSWLDCFAAIAVENAGYVVLPSLWVRVGYRSVKVWDVAAEVLDLTGAQARRLFAPGTSMAELRKLIAEFAAARPPRLSVPRHARLRPVG</sequence>
<name>A0ABP5F780_9ACTN</name>
<protein>
    <submittedName>
        <fullName evidence="1">Uncharacterized protein</fullName>
    </submittedName>
</protein>
<proteinExistence type="predicted"/>
<evidence type="ECO:0000313" key="2">
    <source>
        <dbReference type="Proteomes" id="UP001500751"/>
    </source>
</evidence>
<comment type="caution">
    <text evidence="1">The sequence shown here is derived from an EMBL/GenBank/DDBJ whole genome shotgun (WGS) entry which is preliminary data.</text>
</comment>